<protein>
    <recommendedName>
        <fullName evidence="7 8">Ribonuclease P protein component</fullName>
        <shortName evidence="7">RNase P protein</shortName>
        <shortName evidence="7">RNaseP protein</shortName>
        <ecNumber evidence="7 8">3.1.26.5</ecNumber>
    </recommendedName>
    <alternativeName>
        <fullName evidence="7">Protein C5</fullName>
    </alternativeName>
</protein>
<reference evidence="9 10" key="1">
    <citation type="submission" date="2022-11" db="EMBL/GenBank/DDBJ databases">
        <title>Genome sequencing of Acetobacter type strain.</title>
        <authorList>
            <person name="Heo J."/>
            <person name="Lee D."/>
            <person name="Han B.-H."/>
            <person name="Hong S.-B."/>
            <person name="Kwon S.-W."/>
        </authorList>
    </citation>
    <scope>NUCLEOTIDE SEQUENCE [LARGE SCALE GENOMIC DNA]</scope>
    <source>
        <strain evidence="9 10">KACC 21253</strain>
    </source>
</reference>
<dbReference type="SUPFAM" id="SSF54211">
    <property type="entry name" value="Ribosomal protein S5 domain 2-like"/>
    <property type="match status" value="1"/>
</dbReference>
<dbReference type="InterPro" id="IPR014721">
    <property type="entry name" value="Ribsml_uS5_D2-typ_fold_subgr"/>
</dbReference>
<dbReference type="EMBL" id="JAPIUZ010000001">
    <property type="protein sequence ID" value="MCX2562715.1"/>
    <property type="molecule type" value="Genomic_DNA"/>
</dbReference>
<dbReference type="PROSITE" id="PS00648">
    <property type="entry name" value="RIBONUCLEASE_P"/>
    <property type="match status" value="1"/>
</dbReference>
<comment type="caution">
    <text evidence="9">The sequence shown here is derived from an EMBL/GenBank/DDBJ whole genome shotgun (WGS) entry which is preliminary data.</text>
</comment>
<evidence type="ECO:0000256" key="8">
    <source>
        <dbReference type="NCBIfam" id="TIGR00188"/>
    </source>
</evidence>
<dbReference type="EC" id="3.1.26.5" evidence="7 8"/>
<name>A0ABT3QBQ1_9PROT</name>
<sequence length="139" mass="15247">MVTDQGRNLEQAEDGPLQSQGLKKRKEFLFLAARGCKSPVPGLVLQLFRRADSGAARVGYTVTKKVGNAVVRNRVRRRLREVVRIVEAETSLNGLDLVLIGRAGTRDRPFTALITDFRKALGVCLSEADRKARAGKNGS</sequence>
<keyword evidence="5 7" id="KW-0378">Hydrolase</keyword>
<evidence type="ECO:0000256" key="7">
    <source>
        <dbReference type="HAMAP-Rule" id="MF_00227"/>
    </source>
</evidence>
<dbReference type="InterPro" id="IPR020568">
    <property type="entry name" value="Ribosomal_Su5_D2-typ_SF"/>
</dbReference>
<dbReference type="Pfam" id="PF00825">
    <property type="entry name" value="Ribonuclease_P"/>
    <property type="match status" value="1"/>
</dbReference>
<keyword evidence="6 7" id="KW-0694">RNA-binding</keyword>
<evidence type="ECO:0000256" key="2">
    <source>
        <dbReference type="ARBA" id="ARBA00022694"/>
    </source>
</evidence>
<dbReference type="HAMAP" id="MF_00227">
    <property type="entry name" value="RNase_P"/>
    <property type="match status" value="1"/>
</dbReference>
<comment type="catalytic activity">
    <reaction evidence="7">
        <text>Endonucleolytic cleavage of RNA, removing 5'-extranucleotides from tRNA precursor.</text>
        <dbReference type="EC" id="3.1.26.5"/>
    </reaction>
</comment>
<dbReference type="PANTHER" id="PTHR33992">
    <property type="entry name" value="RIBONUCLEASE P PROTEIN COMPONENT"/>
    <property type="match status" value="1"/>
</dbReference>
<dbReference type="InterPro" id="IPR000100">
    <property type="entry name" value="RNase_P"/>
</dbReference>
<organism evidence="9 10">
    <name type="scientific">Acetobacter thailandicus</name>
    <dbReference type="NCBI Taxonomy" id="1502842"/>
    <lineage>
        <taxon>Bacteria</taxon>
        <taxon>Pseudomonadati</taxon>
        <taxon>Pseudomonadota</taxon>
        <taxon>Alphaproteobacteria</taxon>
        <taxon>Acetobacterales</taxon>
        <taxon>Acetobacteraceae</taxon>
        <taxon>Acetobacter</taxon>
    </lineage>
</organism>
<evidence type="ECO:0000256" key="5">
    <source>
        <dbReference type="ARBA" id="ARBA00022801"/>
    </source>
</evidence>
<evidence type="ECO:0000313" key="9">
    <source>
        <dbReference type="EMBL" id="MCX2562715.1"/>
    </source>
</evidence>
<evidence type="ECO:0000256" key="1">
    <source>
        <dbReference type="ARBA" id="ARBA00002663"/>
    </source>
</evidence>
<keyword evidence="2 7" id="KW-0819">tRNA processing</keyword>
<dbReference type="PANTHER" id="PTHR33992:SF1">
    <property type="entry name" value="RIBONUCLEASE P PROTEIN COMPONENT"/>
    <property type="match status" value="1"/>
</dbReference>
<dbReference type="RefSeq" id="WP_086553369.1">
    <property type="nucleotide sequence ID" value="NZ_JAERKX010000001.1"/>
</dbReference>
<comment type="similarity">
    <text evidence="7">Belongs to the RnpA family.</text>
</comment>
<evidence type="ECO:0000256" key="3">
    <source>
        <dbReference type="ARBA" id="ARBA00022722"/>
    </source>
</evidence>
<dbReference type="NCBIfam" id="TIGR00188">
    <property type="entry name" value="rnpA"/>
    <property type="match status" value="1"/>
</dbReference>
<dbReference type="Gene3D" id="3.30.230.10">
    <property type="match status" value="1"/>
</dbReference>
<keyword evidence="10" id="KW-1185">Reference proteome</keyword>
<evidence type="ECO:0000313" key="10">
    <source>
        <dbReference type="Proteomes" id="UP001301152"/>
    </source>
</evidence>
<accession>A0ABT3QBQ1</accession>
<keyword evidence="3 7" id="KW-0540">Nuclease</keyword>
<dbReference type="Proteomes" id="UP001301152">
    <property type="component" value="Unassembled WGS sequence"/>
</dbReference>
<comment type="subunit">
    <text evidence="7">Consists of a catalytic RNA component (M1 or rnpB) and a protein subunit.</text>
</comment>
<evidence type="ECO:0000256" key="4">
    <source>
        <dbReference type="ARBA" id="ARBA00022759"/>
    </source>
</evidence>
<keyword evidence="4 7" id="KW-0255">Endonuclease</keyword>
<gene>
    <name evidence="7 9" type="primary">rnpA</name>
    <name evidence="9" type="ORF">OQ497_01860</name>
</gene>
<dbReference type="InterPro" id="IPR020539">
    <property type="entry name" value="RNase_P_CS"/>
</dbReference>
<dbReference type="GO" id="GO:0004526">
    <property type="term" value="F:ribonuclease P activity"/>
    <property type="evidence" value="ECO:0007669"/>
    <property type="project" value="UniProtKB-EC"/>
</dbReference>
<proteinExistence type="inferred from homology"/>
<evidence type="ECO:0000256" key="6">
    <source>
        <dbReference type="ARBA" id="ARBA00022884"/>
    </source>
</evidence>
<comment type="function">
    <text evidence="1 7">RNaseP catalyzes the removal of the 5'-leader sequence from pre-tRNA to produce the mature 5'-terminus. It can also cleave other RNA substrates such as 4.5S RNA. The protein component plays an auxiliary but essential role in vivo by binding to the 5'-leader sequence and broadening the substrate specificity of the ribozyme.</text>
</comment>